<dbReference type="EMBL" id="NCKU01019022">
    <property type="protein sequence ID" value="RWR98778.1"/>
    <property type="molecule type" value="Genomic_DNA"/>
</dbReference>
<name>A0A3S3PW48_9ACAR</name>
<reference evidence="2 3" key="1">
    <citation type="journal article" date="2018" name="Gigascience">
        <title>Genomes of trombidid mites reveal novel predicted allergens and laterally-transferred genes associated with secondary metabolism.</title>
        <authorList>
            <person name="Dong X."/>
            <person name="Chaisiri K."/>
            <person name="Xia D."/>
            <person name="Armstrong S.D."/>
            <person name="Fang Y."/>
            <person name="Donnelly M.J."/>
            <person name="Kadowaki T."/>
            <person name="McGarry J.W."/>
            <person name="Darby A.C."/>
            <person name="Makepeace B.L."/>
        </authorList>
    </citation>
    <scope>NUCLEOTIDE SEQUENCE [LARGE SCALE GENOMIC DNA]</scope>
    <source>
        <strain evidence="2">UoL-WK</strain>
    </source>
</reference>
<keyword evidence="3" id="KW-1185">Reference proteome</keyword>
<dbReference type="Proteomes" id="UP000285301">
    <property type="component" value="Unassembled WGS sequence"/>
</dbReference>
<feature type="non-terminal residue" evidence="2">
    <location>
        <position position="146"/>
    </location>
</feature>
<comment type="caution">
    <text evidence="2">The sequence shown here is derived from an EMBL/GenBank/DDBJ whole genome shotgun (WGS) entry which is preliminary data.</text>
</comment>
<evidence type="ECO:0000256" key="1">
    <source>
        <dbReference type="SAM" id="MobiDB-lite"/>
    </source>
</evidence>
<evidence type="ECO:0000313" key="2">
    <source>
        <dbReference type="EMBL" id="RWR98778.1"/>
    </source>
</evidence>
<gene>
    <name evidence="2" type="ORF">B4U79_08111</name>
</gene>
<dbReference type="STRING" id="1965070.A0A3S3PW48"/>
<dbReference type="AlphaFoldDB" id="A0A3S3PW48"/>
<accession>A0A3S3PW48</accession>
<proteinExistence type="predicted"/>
<evidence type="ECO:0000313" key="3">
    <source>
        <dbReference type="Proteomes" id="UP000285301"/>
    </source>
</evidence>
<feature type="region of interest" description="Disordered" evidence="1">
    <location>
        <begin position="104"/>
        <end position="146"/>
    </location>
</feature>
<protein>
    <submittedName>
        <fullName evidence="2">Uncharacterized protein</fullName>
    </submittedName>
</protein>
<organism evidence="2 3">
    <name type="scientific">Dinothrombium tinctorium</name>
    <dbReference type="NCBI Taxonomy" id="1965070"/>
    <lineage>
        <taxon>Eukaryota</taxon>
        <taxon>Metazoa</taxon>
        <taxon>Ecdysozoa</taxon>
        <taxon>Arthropoda</taxon>
        <taxon>Chelicerata</taxon>
        <taxon>Arachnida</taxon>
        <taxon>Acari</taxon>
        <taxon>Acariformes</taxon>
        <taxon>Trombidiformes</taxon>
        <taxon>Prostigmata</taxon>
        <taxon>Anystina</taxon>
        <taxon>Parasitengona</taxon>
        <taxon>Trombidioidea</taxon>
        <taxon>Trombidiidae</taxon>
        <taxon>Dinothrombium</taxon>
    </lineage>
</organism>
<sequence>MAKRHLNKNQLRQVKRLGKQHKQVTFEKGQLVLLNSPIGSKGKRNALEQNFHGPYRIIMQVNKNNYELEEIPQSDKQRNLFKGIVHIKYMRPYLKPLRILQNEKEMVQSDSEPESDNPKNYDYRPDMENKLVQRKRGRPRKPCQLA</sequence>
<feature type="compositionally biased region" description="Basic residues" evidence="1">
    <location>
        <begin position="132"/>
        <end position="146"/>
    </location>
</feature>
<feature type="compositionally biased region" description="Basic and acidic residues" evidence="1">
    <location>
        <begin position="116"/>
        <end position="131"/>
    </location>
</feature>